<keyword evidence="16" id="KW-1185">Reference proteome</keyword>
<evidence type="ECO:0000256" key="13">
    <source>
        <dbReference type="RuleBase" id="RU362091"/>
    </source>
</evidence>
<feature type="transmembrane region" description="Helical" evidence="14">
    <location>
        <begin position="232"/>
        <end position="251"/>
    </location>
</feature>
<dbReference type="NCBIfam" id="TIGR00813">
    <property type="entry name" value="sss"/>
    <property type="match status" value="1"/>
</dbReference>
<dbReference type="InterPro" id="IPR051163">
    <property type="entry name" value="Sodium:Solute_Symporter_SSF"/>
</dbReference>
<keyword evidence="8" id="KW-0406">Ion transport</keyword>
<feature type="transmembrane region" description="Helical" evidence="14">
    <location>
        <begin position="378"/>
        <end position="398"/>
    </location>
</feature>
<dbReference type="RefSeq" id="WP_301550427.1">
    <property type="nucleotide sequence ID" value="NZ_JAQRMZ010000001.1"/>
</dbReference>
<evidence type="ECO:0000256" key="9">
    <source>
        <dbReference type="ARBA" id="ARBA00023136"/>
    </source>
</evidence>
<keyword evidence="5 14" id="KW-0812">Transmembrane</keyword>
<evidence type="ECO:0000256" key="2">
    <source>
        <dbReference type="ARBA" id="ARBA00006434"/>
    </source>
</evidence>
<dbReference type="PANTHER" id="PTHR42985">
    <property type="entry name" value="SODIUM-COUPLED MONOCARBOXYLATE TRANSPORTER"/>
    <property type="match status" value="1"/>
</dbReference>
<dbReference type="GeneID" id="301325673"/>
<reference evidence="15" key="1">
    <citation type="submission" date="2023-07" db="EMBL/GenBank/DDBJ databases">
        <title>Genomic Encyclopedia of Type Strains, Phase IV (KMG-IV): sequencing the most valuable type-strain genomes for metagenomic binning, comparative biology and taxonomic classification.</title>
        <authorList>
            <person name="Goeker M."/>
        </authorList>
    </citation>
    <scope>NUCLEOTIDE SEQUENCE [LARGE SCALE GENOMIC DNA]</scope>
    <source>
        <strain evidence="15">JSM 076093</strain>
    </source>
</reference>
<evidence type="ECO:0000256" key="7">
    <source>
        <dbReference type="ARBA" id="ARBA00023053"/>
    </source>
</evidence>
<evidence type="ECO:0000313" key="16">
    <source>
        <dbReference type="Proteomes" id="UP001226720"/>
    </source>
</evidence>
<comment type="caution">
    <text evidence="15">The sequence shown here is derived from an EMBL/GenBank/DDBJ whole genome shotgun (WGS) entry which is preliminary data.</text>
</comment>
<dbReference type="InterPro" id="IPR001734">
    <property type="entry name" value="Na/solute_symporter"/>
</dbReference>
<feature type="transmembrane region" description="Helical" evidence="14">
    <location>
        <begin position="157"/>
        <end position="178"/>
    </location>
</feature>
<evidence type="ECO:0000256" key="6">
    <source>
        <dbReference type="ARBA" id="ARBA00022989"/>
    </source>
</evidence>
<dbReference type="Pfam" id="PF00474">
    <property type="entry name" value="SSF"/>
    <property type="match status" value="1"/>
</dbReference>
<feature type="transmembrane region" description="Helical" evidence="14">
    <location>
        <begin position="404"/>
        <end position="421"/>
    </location>
</feature>
<organism evidence="15 16">
    <name type="scientific">Guptibacillus hwajinpoensis</name>
    <dbReference type="NCBI Taxonomy" id="208199"/>
    <lineage>
        <taxon>Bacteria</taxon>
        <taxon>Bacillati</taxon>
        <taxon>Bacillota</taxon>
        <taxon>Bacilli</taxon>
        <taxon>Bacillales</taxon>
        <taxon>Guptibacillaceae</taxon>
        <taxon>Guptibacillus</taxon>
    </lineage>
</organism>
<keyword evidence="11" id="KW-0739">Sodium transport</keyword>
<comment type="subcellular location">
    <subcellularLocation>
        <location evidence="1">Cell membrane</location>
        <topology evidence="1">Multi-pass membrane protein</topology>
    </subcellularLocation>
</comment>
<evidence type="ECO:0000256" key="1">
    <source>
        <dbReference type="ARBA" id="ARBA00004651"/>
    </source>
</evidence>
<evidence type="ECO:0000256" key="10">
    <source>
        <dbReference type="ARBA" id="ARBA00023180"/>
    </source>
</evidence>
<feature type="transmembrane region" description="Helical" evidence="14">
    <location>
        <begin position="185"/>
        <end position="212"/>
    </location>
</feature>
<evidence type="ECO:0000313" key="15">
    <source>
        <dbReference type="EMBL" id="MDQ0482658.1"/>
    </source>
</evidence>
<keyword evidence="6 14" id="KW-1133">Transmembrane helix</keyword>
<dbReference type="EMBL" id="JAUSWM010000002">
    <property type="protein sequence ID" value="MDQ0482658.1"/>
    <property type="molecule type" value="Genomic_DNA"/>
</dbReference>
<dbReference type="InterPro" id="IPR038377">
    <property type="entry name" value="Na/Glc_symporter_sf"/>
</dbReference>
<protein>
    <submittedName>
        <fullName evidence="15">SSS family transporter</fullName>
    </submittedName>
</protein>
<keyword evidence="7" id="KW-0915">Sodium</keyword>
<evidence type="ECO:0000256" key="11">
    <source>
        <dbReference type="ARBA" id="ARBA00023201"/>
    </source>
</evidence>
<keyword evidence="4" id="KW-1003">Cell membrane</keyword>
<comment type="catalytic activity">
    <reaction evidence="12">
        <text>iodide(out) + 2 Na(+)(out) = iodide(in) + 2 Na(+)(in)</text>
        <dbReference type="Rhea" id="RHEA:71207"/>
        <dbReference type="ChEBI" id="CHEBI:16382"/>
        <dbReference type="ChEBI" id="CHEBI:29101"/>
    </reaction>
</comment>
<dbReference type="PROSITE" id="PS50283">
    <property type="entry name" value="NA_SOLUT_SYMP_3"/>
    <property type="match status" value="1"/>
</dbReference>
<comment type="similarity">
    <text evidence="2 13">Belongs to the sodium:solute symporter (SSF) (TC 2.A.21) family.</text>
</comment>
<feature type="transmembrane region" description="Helical" evidence="14">
    <location>
        <begin position="522"/>
        <end position="541"/>
    </location>
</feature>
<feature type="transmembrane region" description="Helical" evidence="14">
    <location>
        <begin position="317"/>
        <end position="337"/>
    </location>
</feature>
<feature type="transmembrane region" description="Helical" evidence="14">
    <location>
        <begin position="272"/>
        <end position="297"/>
    </location>
</feature>
<evidence type="ECO:0000256" key="5">
    <source>
        <dbReference type="ARBA" id="ARBA00022692"/>
    </source>
</evidence>
<dbReference type="PROSITE" id="PS00457">
    <property type="entry name" value="NA_SOLUT_SYMP_2"/>
    <property type="match status" value="1"/>
</dbReference>
<evidence type="ECO:0000256" key="3">
    <source>
        <dbReference type="ARBA" id="ARBA00022448"/>
    </source>
</evidence>
<dbReference type="InterPro" id="IPR018212">
    <property type="entry name" value="Na/solute_symporter_CS"/>
</dbReference>
<dbReference type="CDD" id="cd11494">
    <property type="entry name" value="SLC5sbd_NIS-like_u2"/>
    <property type="match status" value="1"/>
</dbReference>
<evidence type="ECO:0000256" key="14">
    <source>
        <dbReference type="SAM" id="Phobius"/>
    </source>
</evidence>
<gene>
    <name evidence="15" type="ORF">QO000_001627</name>
</gene>
<evidence type="ECO:0000256" key="12">
    <source>
        <dbReference type="ARBA" id="ARBA00036099"/>
    </source>
</evidence>
<accession>A0ABU0JZW7</accession>
<feature type="transmembrane region" description="Helical" evidence="14">
    <location>
        <begin position="454"/>
        <end position="473"/>
    </location>
</feature>
<proteinExistence type="inferred from homology"/>
<sequence>MSQFTMLDYIVLVVYILGIAWFGARFGKKQNTTKDYFLGGRSIPWWAIGLSVMATQASAITFIGAPGWGYEGGLERINTFINVPLAMAFLIATIVPFFYRAEVYTAYEYLERRFGAGTRTLSAALFLVARGLATGVVLYAPALVLSVVTGWDIKLTIILMAVIAVSYTVLGGISAVIWTDVIQMFVLWLGAAISIVVILVKVPGGMSSILTSASDAGMLQSLNFSFDLSVEYSVWAGVIGGFFLHAAYFGTDQSQIQRVLTSKSIRESKLSLVLSGVLLIPQMLLFLFIGILLFAFYQTFGDPNIDNLNELFPLFVVNQLPAGISGLIIAGVFAAAMSSLDSALNSLSAVSIRDFYGQFVKKNASDEHYLKASRWATIFWGIYATIFAFFAANLGPVIEAVNKIGSYFYGALLGVFILAIFTKRTNGVGAVTGIIAGMLSVWGVTQFAEVSWLYNNFVGAIVSVGVGYVVSFIGEKPKAEKLAGLTLFDLDDDIQEVLKARSEAATSLSDEEIEEERRTSRWPLYLIGYFVVVMIVLYLIGLI</sequence>
<feature type="transmembrane region" description="Helical" evidence="14">
    <location>
        <begin position="120"/>
        <end position="145"/>
    </location>
</feature>
<feature type="transmembrane region" description="Helical" evidence="14">
    <location>
        <begin position="428"/>
        <end position="448"/>
    </location>
</feature>
<feature type="transmembrane region" description="Helical" evidence="14">
    <location>
        <begin position="6"/>
        <end position="24"/>
    </location>
</feature>
<evidence type="ECO:0000256" key="8">
    <source>
        <dbReference type="ARBA" id="ARBA00023065"/>
    </source>
</evidence>
<keyword evidence="10" id="KW-0325">Glycoprotein</keyword>
<dbReference type="PANTHER" id="PTHR42985:SF47">
    <property type="entry name" value="INTEGRAL MEMBRANE TRANSPORT PROTEIN"/>
    <property type="match status" value="1"/>
</dbReference>
<dbReference type="Proteomes" id="UP001226720">
    <property type="component" value="Unassembled WGS sequence"/>
</dbReference>
<name>A0ABU0JZW7_9BACL</name>
<feature type="transmembrane region" description="Helical" evidence="14">
    <location>
        <begin position="45"/>
        <end position="68"/>
    </location>
</feature>
<keyword evidence="9 14" id="KW-0472">Membrane</keyword>
<keyword evidence="3" id="KW-0813">Transport</keyword>
<evidence type="ECO:0000256" key="4">
    <source>
        <dbReference type="ARBA" id="ARBA00022475"/>
    </source>
</evidence>
<dbReference type="Gene3D" id="1.20.1730.10">
    <property type="entry name" value="Sodium/glucose cotransporter"/>
    <property type="match status" value="1"/>
</dbReference>
<feature type="transmembrane region" description="Helical" evidence="14">
    <location>
        <begin position="80"/>
        <end position="99"/>
    </location>
</feature>